<dbReference type="PANTHER" id="PTHR30290">
    <property type="entry name" value="PERIPLASMIC BINDING COMPONENT OF ABC TRANSPORTER"/>
    <property type="match status" value="1"/>
</dbReference>
<keyword evidence="3" id="KW-0813">Transport</keyword>
<sequence length="595" mass="67685">MASLGIALWSSPLSMAQPPAQPPKVLTYAFNVAETGFDPAQISDLYSRIIAANIFEAPLTYDYLARPARLKPQTAAAMPEISSDFKTFTFRIRPGIYFADDPAFKGRKRELTAHDYVYSIKRVFDPRWKSPNIYGLENAKLLGMNELRAQVIKEKQAFPYDTEVEGLRALDRYTFRIRLAEPSPRFHFMLADPSIMGAVAREVVEAYGDNIMEHPVGTGPFRLAQWRRSSRMVLERNPNFREEYYQADPAPDDRLGQNILARQKGKRLPMIDRVEISIIAESQPRWLAFLNGEIDLTGVPLEFADVAVPNGQLAANLAKRGVQMDRQLASDITLFYFQMEHPVVGGYSADKVALRRAIALAVNAEEEIRLVRRHQGIVAHSPIPPLTFGYDPDFRSEMGEFSRAKARALLDMYGYVDKNGDGWRDLPDGSPLVLEYATGSDLLARQFNELWKKNMDAVQLRTRFLVAQWPEQLKMSRAGKLMMWGLGFSATGPDGDDFLAMGYGPNKGSGNHARFDLPAFNKLYEQQQVMPDSPERLAVMTEAKKLMIAYMPYKVLTHRVATDLTQPWVVGYRRHPFIRDFWRYVDIDLERKARP</sequence>
<proteinExistence type="inferred from homology"/>
<dbReference type="Gene3D" id="3.10.105.10">
    <property type="entry name" value="Dipeptide-binding Protein, Domain 3"/>
    <property type="match status" value="1"/>
</dbReference>
<dbReference type="STRING" id="413882.AAW51_0068"/>
<dbReference type="GO" id="GO:0043190">
    <property type="term" value="C:ATP-binding cassette (ABC) transporter complex"/>
    <property type="evidence" value="ECO:0007669"/>
    <property type="project" value="InterPro"/>
</dbReference>
<dbReference type="KEGG" id="pbh:AAW51_0068"/>
<name>A0A0G3BBM5_9BURK</name>
<evidence type="ECO:0000256" key="1">
    <source>
        <dbReference type="ARBA" id="ARBA00004196"/>
    </source>
</evidence>
<comment type="subcellular location">
    <subcellularLocation>
        <location evidence="1">Cell envelope</location>
    </subcellularLocation>
</comment>
<dbReference type="Gene3D" id="3.40.190.10">
    <property type="entry name" value="Periplasmic binding protein-like II"/>
    <property type="match status" value="1"/>
</dbReference>
<dbReference type="CDD" id="cd08505">
    <property type="entry name" value="PBP2_NikA_DppA_OppA_like_18"/>
    <property type="match status" value="1"/>
</dbReference>
<gene>
    <name evidence="6" type="ORF">AAW51_0068</name>
</gene>
<comment type="similarity">
    <text evidence="2">Belongs to the bacterial solute-binding protein 5 family.</text>
</comment>
<feature type="domain" description="Solute-binding protein family 5" evidence="5">
    <location>
        <begin position="70"/>
        <end position="508"/>
    </location>
</feature>
<accession>A0A0G3BBM5</accession>
<evidence type="ECO:0000256" key="3">
    <source>
        <dbReference type="ARBA" id="ARBA00022448"/>
    </source>
</evidence>
<dbReference type="PATRIC" id="fig|413882.6.peg.70"/>
<protein>
    <submittedName>
        <fullName evidence="6">Bicyclomycin resistance protein</fullName>
    </submittedName>
</protein>
<dbReference type="GO" id="GO:1904680">
    <property type="term" value="F:peptide transmembrane transporter activity"/>
    <property type="evidence" value="ECO:0007669"/>
    <property type="project" value="TreeGrafter"/>
</dbReference>
<keyword evidence="4" id="KW-0732">Signal</keyword>
<evidence type="ECO:0000313" key="6">
    <source>
        <dbReference type="EMBL" id="AKJ26759.1"/>
    </source>
</evidence>
<dbReference type="PANTHER" id="PTHR30290:SF10">
    <property type="entry name" value="PERIPLASMIC OLIGOPEPTIDE-BINDING PROTEIN-RELATED"/>
    <property type="match status" value="1"/>
</dbReference>
<evidence type="ECO:0000256" key="2">
    <source>
        <dbReference type="ARBA" id="ARBA00005695"/>
    </source>
</evidence>
<dbReference type="EMBL" id="CP011371">
    <property type="protein sequence ID" value="AKJ26759.1"/>
    <property type="molecule type" value="Genomic_DNA"/>
</dbReference>
<dbReference type="InterPro" id="IPR039424">
    <property type="entry name" value="SBP_5"/>
</dbReference>
<dbReference type="Proteomes" id="UP000035352">
    <property type="component" value="Chromosome"/>
</dbReference>
<evidence type="ECO:0000313" key="7">
    <source>
        <dbReference type="Proteomes" id="UP000035352"/>
    </source>
</evidence>
<dbReference type="PIRSF" id="PIRSF002741">
    <property type="entry name" value="MppA"/>
    <property type="match status" value="1"/>
</dbReference>
<dbReference type="GO" id="GO:0015833">
    <property type="term" value="P:peptide transport"/>
    <property type="evidence" value="ECO:0007669"/>
    <property type="project" value="TreeGrafter"/>
</dbReference>
<evidence type="ECO:0000256" key="4">
    <source>
        <dbReference type="ARBA" id="ARBA00022729"/>
    </source>
</evidence>
<dbReference type="GO" id="GO:0030288">
    <property type="term" value="C:outer membrane-bounded periplasmic space"/>
    <property type="evidence" value="ECO:0007669"/>
    <property type="project" value="UniProtKB-ARBA"/>
</dbReference>
<organism evidence="6 7">
    <name type="scientific">Caldimonas brevitalea</name>
    <dbReference type="NCBI Taxonomy" id="413882"/>
    <lineage>
        <taxon>Bacteria</taxon>
        <taxon>Pseudomonadati</taxon>
        <taxon>Pseudomonadota</taxon>
        <taxon>Betaproteobacteria</taxon>
        <taxon>Burkholderiales</taxon>
        <taxon>Sphaerotilaceae</taxon>
        <taxon>Caldimonas</taxon>
    </lineage>
</organism>
<evidence type="ECO:0000259" key="5">
    <source>
        <dbReference type="Pfam" id="PF00496"/>
    </source>
</evidence>
<dbReference type="OrthoDB" id="9801912at2"/>
<dbReference type="AlphaFoldDB" id="A0A0G3BBM5"/>
<keyword evidence="7" id="KW-1185">Reference proteome</keyword>
<dbReference type="SUPFAM" id="SSF53850">
    <property type="entry name" value="Periplasmic binding protein-like II"/>
    <property type="match status" value="1"/>
</dbReference>
<dbReference type="InterPro" id="IPR030678">
    <property type="entry name" value="Peptide/Ni-bd"/>
</dbReference>
<reference evidence="6 7" key="1">
    <citation type="submission" date="2015-05" db="EMBL/GenBank/DDBJ databases">
        <authorList>
            <person name="Tang B."/>
            <person name="Yu Y."/>
        </authorList>
    </citation>
    <scope>NUCLEOTIDE SEQUENCE [LARGE SCALE GENOMIC DNA]</scope>
    <source>
        <strain evidence="6 7">DSM 7029</strain>
    </source>
</reference>
<dbReference type="InterPro" id="IPR000914">
    <property type="entry name" value="SBP_5_dom"/>
</dbReference>
<dbReference type="Pfam" id="PF00496">
    <property type="entry name" value="SBP_bac_5"/>
    <property type="match status" value="1"/>
</dbReference>